<evidence type="ECO:0000313" key="3">
    <source>
        <dbReference type="Proteomes" id="UP000619761"/>
    </source>
</evidence>
<feature type="domain" description="Glycosyltransferase subfamily 4-like N-terminal" evidence="1">
    <location>
        <begin position="21"/>
        <end position="181"/>
    </location>
</feature>
<dbReference type="RefSeq" id="WP_189419850.1">
    <property type="nucleotide sequence ID" value="NZ_BMYZ01000003.1"/>
</dbReference>
<dbReference type="Proteomes" id="UP000619761">
    <property type="component" value="Unassembled WGS sequence"/>
</dbReference>
<comment type="caution">
    <text evidence="2">The sequence shown here is derived from an EMBL/GenBank/DDBJ whole genome shotgun (WGS) entry which is preliminary data.</text>
</comment>
<reference evidence="3" key="1">
    <citation type="journal article" date="2019" name="Int. J. Syst. Evol. Microbiol.">
        <title>The Global Catalogue of Microorganisms (GCM) 10K type strain sequencing project: providing services to taxonomists for standard genome sequencing and annotation.</title>
        <authorList>
            <consortium name="The Broad Institute Genomics Platform"/>
            <consortium name="The Broad Institute Genome Sequencing Center for Infectious Disease"/>
            <person name="Wu L."/>
            <person name="Ma J."/>
        </authorList>
    </citation>
    <scope>NUCLEOTIDE SEQUENCE [LARGE SCALE GENOMIC DNA]</scope>
    <source>
        <strain evidence="3">KCTC 32239</strain>
    </source>
</reference>
<keyword evidence="2" id="KW-0808">Transferase</keyword>
<organism evidence="2 3">
    <name type="scientific">Cellvibrio zantedeschiae</name>
    <dbReference type="NCBI Taxonomy" id="1237077"/>
    <lineage>
        <taxon>Bacteria</taxon>
        <taxon>Pseudomonadati</taxon>
        <taxon>Pseudomonadota</taxon>
        <taxon>Gammaproteobacteria</taxon>
        <taxon>Cellvibrionales</taxon>
        <taxon>Cellvibrionaceae</taxon>
        <taxon>Cellvibrio</taxon>
    </lineage>
</organism>
<dbReference type="GO" id="GO:0016740">
    <property type="term" value="F:transferase activity"/>
    <property type="evidence" value="ECO:0007669"/>
    <property type="project" value="UniProtKB-KW"/>
</dbReference>
<dbReference type="EMBL" id="BMYZ01000003">
    <property type="protein sequence ID" value="GGY82233.1"/>
    <property type="molecule type" value="Genomic_DNA"/>
</dbReference>
<evidence type="ECO:0000259" key="1">
    <source>
        <dbReference type="Pfam" id="PF13439"/>
    </source>
</evidence>
<accession>A0ABQ3B7D7</accession>
<sequence length="367" mass="40903">MTASDTPMRVMHIISGDLWAGAEVQAYTLLKKLQPHTNLYVVLMNHGELENRLREINIHVTVLDETVLTSLAIIGQLRKLIRELKPDVLHTHRQKENIFGNLANVLAVPFFRWRAKSIRTSHGAPESTPKGKQKLQVWLDTWIGNHLQQCVIAVSDDLAKKLTSIFPPDHIRVVHNGVDYEALLASAKTAEFKLAFPEYKHIGIIGRIQPVKRVDIFLETAALLLLKHQHIKFHVIGDGNLKGQMEEKAELLGITDNVVFHGHRADIASCIVSLDVIVMCSDHEGTPMTGLEALALGTPLIAHDVGGLHEMLCTQPELLVCDHSPSGYFEAINNVLVNNNYKPVLAKHYDADVNSLATLEIYKSLLN</sequence>
<dbReference type="Pfam" id="PF13439">
    <property type="entry name" value="Glyco_transf_4"/>
    <property type="match status" value="1"/>
</dbReference>
<dbReference type="CDD" id="cd03811">
    <property type="entry name" value="GT4_GT28_WabH-like"/>
    <property type="match status" value="1"/>
</dbReference>
<dbReference type="Pfam" id="PF13692">
    <property type="entry name" value="Glyco_trans_1_4"/>
    <property type="match status" value="1"/>
</dbReference>
<dbReference type="InterPro" id="IPR028098">
    <property type="entry name" value="Glyco_trans_4-like_N"/>
</dbReference>
<keyword evidence="3" id="KW-1185">Reference proteome</keyword>
<dbReference type="SUPFAM" id="SSF53756">
    <property type="entry name" value="UDP-Glycosyltransferase/glycogen phosphorylase"/>
    <property type="match status" value="1"/>
</dbReference>
<protein>
    <submittedName>
        <fullName evidence="2">Glycosyl transferase</fullName>
    </submittedName>
</protein>
<dbReference type="Gene3D" id="3.40.50.2000">
    <property type="entry name" value="Glycogen Phosphorylase B"/>
    <property type="match status" value="2"/>
</dbReference>
<name>A0ABQ3B7D7_9GAMM</name>
<evidence type="ECO:0000313" key="2">
    <source>
        <dbReference type="EMBL" id="GGY82233.1"/>
    </source>
</evidence>
<proteinExistence type="predicted"/>
<dbReference type="PANTHER" id="PTHR12526">
    <property type="entry name" value="GLYCOSYLTRANSFERASE"/>
    <property type="match status" value="1"/>
</dbReference>
<gene>
    <name evidence="2" type="ORF">GCM10011613_28730</name>
</gene>